<comment type="caution">
    <text evidence="8">The sequence shown here is derived from an EMBL/GenBank/DDBJ whole genome shotgun (WGS) entry which is preliminary data.</text>
</comment>
<dbReference type="EMBL" id="CAHR02000193">
    <property type="protein sequence ID" value="CCG83990.1"/>
    <property type="molecule type" value="Genomic_DNA"/>
</dbReference>
<accession>R4XDT2</accession>
<comment type="subunit">
    <text evidence="5">Supercomplex made of cofactors A to E. Cofactors A and D function by capturing and stabilizing tubulin in a quasi-native conformation. Cofactor E binds to the cofactor D-tubulin complex; interaction with cofactor C then causes the release of tubulin polypeptides that are committed to the native state.</text>
</comment>
<dbReference type="InterPro" id="IPR016098">
    <property type="entry name" value="CAP/MinC_C"/>
</dbReference>
<name>R4XDT2_TAPDE</name>
<evidence type="ECO:0000259" key="7">
    <source>
        <dbReference type="PROSITE" id="PS51329"/>
    </source>
</evidence>
<keyword evidence="9" id="KW-1185">Reference proteome</keyword>
<evidence type="ECO:0000256" key="5">
    <source>
        <dbReference type="ARBA" id="ARBA00026055"/>
    </source>
</evidence>
<evidence type="ECO:0000256" key="1">
    <source>
        <dbReference type="ARBA" id="ARBA00004496"/>
    </source>
</evidence>
<evidence type="ECO:0000256" key="2">
    <source>
        <dbReference type="ARBA" id="ARBA00008848"/>
    </source>
</evidence>
<proteinExistence type="inferred from homology"/>
<dbReference type="VEuPathDB" id="FungiDB:TAPDE_004344"/>
<dbReference type="Proteomes" id="UP000013776">
    <property type="component" value="Unassembled WGS sequence"/>
</dbReference>
<dbReference type="PROSITE" id="PS51329">
    <property type="entry name" value="C_CAP_COFACTOR_C"/>
    <property type="match status" value="1"/>
</dbReference>
<dbReference type="GO" id="GO:0005737">
    <property type="term" value="C:cytoplasm"/>
    <property type="evidence" value="ECO:0007669"/>
    <property type="project" value="UniProtKB-SubCell"/>
</dbReference>
<comment type="subcellular location">
    <subcellularLocation>
        <location evidence="1">Cytoplasm</location>
    </subcellularLocation>
</comment>
<dbReference type="STRING" id="1097556.R4XDT2"/>
<reference evidence="8 9" key="1">
    <citation type="journal article" date="2013" name="MBio">
        <title>Genome sequencing of the plant pathogen Taphrina deformans, the causal agent of peach leaf curl.</title>
        <authorList>
            <person name="Cisse O.H."/>
            <person name="Almeida J.M.G.C.F."/>
            <person name="Fonseca A."/>
            <person name="Kumar A.A."/>
            <person name="Salojaervi J."/>
            <person name="Overmyer K."/>
            <person name="Hauser P.M."/>
            <person name="Pagni M."/>
        </authorList>
    </citation>
    <scope>NUCLEOTIDE SEQUENCE [LARGE SCALE GENOMIC DNA]</scope>
    <source>
        <strain evidence="9">PYCC 5710 / ATCC 11124 / CBS 356.35 / IMI 108563 / JCM 9778 / NBRC 8474</strain>
    </source>
</reference>
<dbReference type="GO" id="GO:0007021">
    <property type="term" value="P:tubulin complex assembly"/>
    <property type="evidence" value="ECO:0007669"/>
    <property type="project" value="TreeGrafter"/>
</dbReference>
<dbReference type="InterPro" id="IPR017901">
    <property type="entry name" value="C-CAP_CF_C-like"/>
</dbReference>
<dbReference type="InterPro" id="IPR031925">
    <property type="entry name" value="TBCC_N"/>
</dbReference>
<evidence type="ECO:0000256" key="3">
    <source>
        <dbReference type="ARBA" id="ARBA00022490"/>
    </source>
</evidence>
<organism evidence="8 9">
    <name type="scientific">Taphrina deformans (strain PYCC 5710 / ATCC 11124 / CBS 356.35 / IMI 108563 / JCM 9778 / NBRC 8474)</name>
    <name type="common">Peach leaf curl fungus</name>
    <name type="synonym">Lalaria deformans</name>
    <dbReference type="NCBI Taxonomy" id="1097556"/>
    <lineage>
        <taxon>Eukaryota</taxon>
        <taxon>Fungi</taxon>
        <taxon>Dikarya</taxon>
        <taxon>Ascomycota</taxon>
        <taxon>Taphrinomycotina</taxon>
        <taxon>Taphrinomycetes</taxon>
        <taxon>Taphrinales</taxon>
        <taxon>Taphrinaceae</taxon>
        <taxon>Taphrina</taxon>
    </lineage>
</organism>
<feature type="region of interest" description="Disordered" evidence="6">
    <location>
        <begin position="78"/>
        <end position="121"/>
    </location>
</feature>
<dbReference type="Gene3D" id="1.20.58.1250">
    <property type="entry name" value="Tubulin Binding Cofactor C, N-terminal domain"/>
    <property type="match status" value="1"/>
</dbReference>
<dbReference type="AlphaFoldDB" id="R4XDT2"/>
<dbReference type="Pfam" id="PF07986">
    <property type="entry name" value="TBCC"/>
    <property type="match status" value="1"/>
</dbReference>
<dbReference type="Gene3D" id="2.160.20.70">
    <property type="match status" value="1"/>
</dbReference>
<feature type="domain" description="C-CAP/cofactor C-like" evidence="7">
    <location>
        <begin position="130"/>
        <end position="262"/>
    </location>
</feature>
<dbReference type="eggNOG" id="KOG2512">
    <property type="taxonomic scope" value="Eukaryota"/>
</dbReference>
<dbReference type="InterPro" id="IPR038397">
    <property type="entry name" value="TBCC_N_sf"/>
</dbReference>
<protein>
    <recommendedName>
        <fullName evidence="7">C-CAP/cofactor C-like domain-containing protein</fullName>
    </recommendedName>
</protein>
<dbReference type="InterPro" id="IPR027684">
    <property type="entry name" value="TBCC"/>
</dbReference>
<evidence type="ECO:0000313" key="9">
    <source>
        <dbReference type="Proteomes" id="UP000013776"/>
    </source>
</evidence>
<dbReference type="PANTHER" id="PTHR15139">
    <property type="entry name" value="TUBULIN FOLDING COFACTOR C"/>
    <property type="match status" value="1"/>
</dbReference>
<dbReference type="OrthoDB" id="194775at2759"/>
<dbReference type="InterPro" id="IPR012945">
    <property type="entry name" value="Tubulin-bd_cofactor_C_dom"/>
</dbReference>
<keyword evidence="4" id="KW-0007">Acetylation</keyword>
<sequence>MTTVAEFHRDFATFHQQVSNLLQDRESTLDDGDIASRLSAQQRALTENAGALPAYDIRRYQSSLDELSRLLSTRRTEAKPKAKFSFKSRRSEAPKLPRPRDPTKIEEASTLPRLPEPPGSLTINGETAQTSRLNTETHPSLLHNSTITIASFTDSEIDLSRSELYTSVTLRNLTRCSIKAGSSTSSLFIDSCKSCQIIGEAQQFRIHTCSDCQVKYVCRTGRPVIEDCKNMQFGNENKNGAGQRMITVVDDFSDLSGDGRNWSVIDGYVSVSG</sequence>
<evidence type="ECO:0000256" key="6">
    <source>
        <dbReference type="SAM" id="MobiDB-lite"/>
    </source>
</evidence>
<dbReference type="PANTHER" id="PTHR15139:SF0">
    <property type="entry name" value="TUBULIN-SPECIFIC CHAPERONE C"/>
    <property type="match status" value="1"/>
</dbReference>
<keyword evidence="3" id="KW-0963">Cytoplasm</keyword>
<evidence type="ECO:0000256" key="4">
    <source>
        <dbReference type="ARBA" id="ARBA00022990"/>
    </source>
</evidence>
<feature type="compositionally biased region" description="Basic and acidic residues" evidence="6">
    <location>
        <begin position="89"/>
        <end position="107"/>
    </location>
</feature>
<evidence type="ECO:0000313" key="8">
    <source>
        <dbReference type="EMBL" id="CCG83990.1"/>
    </source>
</evidence>
<dbReference type="GO" id="GO:0015631">
    <property type="term" value="F:tubulin binding"/>
    <property type="evidence" value="ECO:0007669"/>
    <property type="project" value="InterPro"/>
</dbReference>
<dbReference type="GO" id="GO:0007023">
    <property type="term" value="P:post-chaperonin tubulin folding pathway"/>
    <property type="evidence" value="ECO:0007669"/>
    <property type="project" value="InterPro"/>
</dbReference>
<dbReference type="Pfam" id="PF16752">
    <property type="entry name" value="TBCC_N"/>
    <property type="match status" value="1"/>
</dbReference>
<comment type="similarity">
    <text evidence="2">Belongs to the TBCC family.</text>
</comment>
<gene>
    <name evidence="8" type="ORF">TAPDE_004344</name>
</gene>